<sequence length="131" mass="15076">MNFLIDYNLQKYAAILLGKIANDGWLDLIPLSFIFFQDIELPTDSNDRVVWQLAQQNRVILLTANRNMKGEDSLEQVIREDNTPDSLPVITIGNLDRFSKEASYRSRCADRIIEIVLNIENYMGVGRIFIP</sequence>
<proteinExistence type="predicted"/>
<dbReference type="EMBL" id="CP024785">
    <property type="protein sequence ID" value="AUB42888.1"/>
    <property type="molecule type" value="Genomic_DNA"/>
</dbReference>
<dbReference type="AlphaFoldDB" id="A0A2K8T590"/>
<dbReference type="KEGG" id="nfl:COO91_09037"/>
<keyword evidence="2" id="KW-1185">Reference proteome</keyword>
<protein>
    <recommendedName>
        <fullName evidence="3">ACP S-malonyltransferase</fullName>
    </recommendedName>
</protein>
<reference evidence="1 2" key="1">
    <citation type="submission" date="2017-11" db="EMBL/GenBank/DDBJ databases">
        <title>Complete genome of a free-living desiccation-tolerant cyanobacterium and its photosynthetic adaptation to extreme terrestrial habitat.</title>
        <authorList>
            <person name="Shang J."/>
        </authorList>
    </citation>
    <scope>NUCLEOTIDE SEQUENCE [LARGE SCALE GENOMIC DNA]</scope>
    <source>
        <strain evidence="1 2">CCNUN1</strain>
    </source>
</reference>
<name>A0A2K8T590_9NOSO</name>
<dbReference type="OrthoDB" id="426381at2"/>
<evidence type="ECO:0008006" key="3">
    <source>
        <dbReference type="Google" id="ProtNLM"/>
    </source>
</evidence>
<dbReference type="Proteomes" id="UP000232003">
    <property type="component" value="Chromosome"/>
</dbReference>
<organism evidence="1 2">
    <name type="scientific">Nostoc flagelliforme CCNUN1</name>
    <dbReference type="NCBI Taxonomy" id="2038116"/>
    <lineage>
        <taxon>Bacteria</taxon>
        <taxon>Bacillati</taxon>
        <taxon>Cyanobacteriota</taxon>
        <taxon>Cyanophyceae</taxon>
        <taxon>Nostocales</taxon>
        <taxon>Nostocaceae</taxon>
        <taxon>Nostoc</taxon>
    </lineage>
</organism>
<evidence type="ECO:0000313" key="2">
    <source>
        <dbReference type="Proteomes" id="UP000232003"/>
    </source>
</evidence>
<dbReference type="RefSeq" id="WP_100902758.1">
    <property type="nucleotide sequence ID" value="NZ_CAWNNC010000001.1"/>
</dbReference>
<accession>A0A2K8T590</accession>
<gene>
    <name evidence="1" type="ORF">COO91_09037</name>
</gene>
<evidence type="ECO:0000313" key="1">
    <source>
        <dbReference type="EMBL" id="AUB42888.1"/>
    </source>
</evidence>